<dbReference type="InterPro" id="IPR003439">
    <property type="entry name" value="ABC_transporter-like_ATP-bd"/>
</dbReference>
<keyword evidence="6" id="KW-0472">Membrane</keyword>
<dbReference type="PROSITE" id="PS50893">
    <property type="entry name" value="ABC_TRANSPORTER_2"/>
    <property type="match status" value="1"/>
</dbReference>
<dbReference type="GO" id="GO:0016020">
    <property type="term" value="C:membrane"/>
    <property type="evidence" value="ECO:0007669"/>
    <property type="project" value="UniProtKB-SubCell"/>
</dbReference>
<dbReference type="PANTHER" id="PTHR24221:SF503">
    <property type="entry name" value="MITOCHONDRIAL POTASSIUM CHANNEL ATP-BINDING SUBUNIT"/>
    <property type="match status" value="1"/>
</dbReference>
<dbReference type="Pfam" id="PF00005">
    <property type="entry name" value="ABC_tran"/>
    <property type="match status" value="1"/>
</dbReference>
<dbReference type="SUPFAM" id="SSF52540">
    <property type="entry name" value="P-loop containing nucleoside triphosphate hydrolases"/>
    <property type="match status" value="1"/>
</dbReference>
<dbReference type="EMBL" id="JALNTZ010000940">
    <property type="protein sequence ID" value="KAJ3630010.1"/>
    <property type="molecule type" value="Genomic_DNA"/>
</dbReference>
<gene>
    <name evidence="8" type="ORF">Zmor_028516</name>
</gene>
<dbReference type="PANTHER" id="PTHR24221">
    <property type="entry name" value="ATP-BINDING CASSETTE SUB-FAMILY B"/>
    <property type="match status" value="1"/>
</dbReference>
<evidence type="ECO:0000256" key="6">
    <source>
        <dbReference type="ARBA" id="ARBA00023136"/>
    </source>
</evidence>
<evidence type="ECO:0000256" key="3">
    <source>
        <dbReference type="ARBA" id="ARBA00022741"/>
    </source>
</evidence>
<dbReference type="AlphaFoldDB" id="A0AA38M0J1"/>
<keyword evidence="3" id="KW-0547">Nucleotide-binding</keyword>
<evidence type="ECO:0000256" key="4">
    <source>
        <dbReference type="ARBA" id="ARBA00022840"/>
    </source>
</evidence>
<evidence type="ECO:0000256" key="5">
    <source>
        <dbReference type="ARBA" id="ARBA00022989"/>
    </source>
</evidence>
<dbReference type="Proteomes" id="UP001168821">
    <property type="component" value="Unassembled WGS sequence"/>
</dbReference>
<evidence type="ECO:0000256" key="2">
    <source>
        <dbReference type="ARBA" id="ARBA00022692"/>
    </source>
</evidence>
<protein>
    <recommendedName>
        <fullName evidence="7">ABC transporter domain-containing protein</fullName>
    </recommendedName>
</protein>
<comment type="subcellular location">
    <subcellularLocation>
        <location evidence="1">Membrane</location>
        <topology evidence="1">Multi-pass membrane protein</topology>
    </subcellularLocation>
</comment>
<keyword evidence="2" id="KW-0812">Transmembrane</keyword>
<evidence type="ECO:0000256" key="1">
    <source>
        <dbReference type="ARBA" id="ARBA00004141"/>
    </source>
</evidence>
<dbReference type="GO" id="GO:0005524">
    <property type="term" value="F:ATP binding"/>
    <property type="evidence" value="ECO:0007669"/>
    <property type="project" value="UniProtKB-KW"/>
</dbReference>
<feature type="domain" description="ABC transporter" evidence="7">
    <location>
        <begin position="1"/>
        <end position="221"/>
    </location>
</feature>
<reference evidence="8" key="1">
    <citation type="journal article" date="2023" name="G3 (Bethesda)">
        <title>Whole genome assemblies of Zophobas morio and Tenebrio molitor.</title>
        <authorList>
            <person name="Kaur S."/>
            <person name="Stinson S.A."/>
            <person name="diCenzo G.C."/>
        </authorList>
    </citation>
    <scope>NUCLEOTIDE SEQUENCE</scope>
    <source>
        <strain evidence="8">QUZm001</strain>
    </source>
</reference>
<dbReference type="Gene3D" id="3.40.50.300">
    <property type="entry name" value="P-loop containing nucleotide triphosphate hydrolases"/>
    <property type="match status" value="1"/>
</dbReference>
<dbReference type="InterPro" id="IPR027417">
    <property type="entry name" value="P-loop_NTPase"/>
</dbReference>
<dbReference type="FunFam" id="3.40.50.300:FF:000218">
    <property type="entry name" value="Multidrug ABC transporter ATP-binding protein"/>
    <property type="match status" value="1"/>
</dbReference>
<organism evidence="8 9">
    <name type="scientific">Zophobas morio</name>
    <dbReference type="NCBI Taxonomy" id="2755281"/>
    <lineage>
        <taxon>Eukaryota</taxon>
        <taxon>Metazoa</taxon>
        <taxon>Ecdysozoa</taxon>
        <taxon>Arthropoda</taxon>
        <taxon>Hexapoda</taxon>
        <taxon>Insecta</taxon>
        <taxon>Pterygota</taxon>
        <taxon>Neoptera</taxon>
        <taxon>Endopterygota</taxon>
        <taxon>Coleoptera</taxon>
        <taxon>Polyphaga</taxon>
        <taxon>Cucujiformia</taxon>
        <taxon>Tenebrionidae</taxon>
        <taxon>Zophobas</taxon>
    </lineage>
</organism>
<name>A0AA38M0J1_9CUCU</name>
<keyword evidence="9" id="KW-1185">Reference proteome</keyword>
<dbReference type="InterPro" id="IPR017871">
    <property type="entry name" value="ABC_transporter-like_CS"/>
</dbReference>
<proteinExistence type="predicted"/>
<keyword evidence="5" id="KW-1133">Transmembrane helix</keyword>
<sequence>VFNKFSLHIESGSVIGLLGKSGCGKSTLASLLLRFYDVNCGAIQLDGVDIKDIDSSWLRAHIGLVPQEPVLFTGTIMDNIRYGFLEATEEEIIEASKKANAHDFINDFSDGYATLVGEGGRSLSGGQRQRIAIARALLKNPKIIIFDEATSALDSASERLIQEALDRYLLGDRTVLIITHRLTTLRRVKKVVVLADGRIREQGTLDELMQGKAPLFKSLLARELSGGAYLLSPAENAHANAL</sequence>
<comment type="caution">
    <text evidence="8">The sequence shown here is derived from an EMBL/GenBank/DDBJ whole genome shotgun (WGS) entry which is preliminary data.</text>
</comment>
<evidence type="ECO:0000313" key="9">
    <source>
        <dbReference type="Proteomes" id="UP001168821"/>
    </source>
</evidence>
<evidence type="ECO:0000259" key="7">
    <source>
        <dbReference type="PROSITE" id="PS50893"/>
    </source>
</evidence>
<feature type="non-terminal residue" evidence="8">
    <location>
        <position position="1"/>
    </location>
</feature>
<dbReference type="PROSITE" id="PS00211">
    <property type="entry name" value="ABC_TRANSPORTER_1"/>
    <property type="match status" value="1"/>
</dbReference>
<dbReference type="GO" id="GO:0016887">
    <property type="term" value="F:ATP hydrolysis activity"/>
    <property type="evidence" value="ECO:0007669"/>
    <property type="project" value="InterPro"/>
</dbReference>
<evidence type="ECO:0000313" key="8">
    <source>
        <dbReference type="EMBL" id="KAJ3630010.1"/>
    </source>
</evidence>
<dbReference type="SMART" id="SM00382">
    <property type="entry name" value="AAA"/>
    <property type="match status" value="1"/>
</dbReference>
<dbReference type="InterPro" id="IPR039421">
    <property type="entry name" value="Type_1_exporter"/>
</dbReference>
<accession>A0AA38M0J1</accession>
<dbReference type="InterPro" id="IPR003593">
    <property type="entry name" value="AAA+_ATPase"/>
</dbReference>
<dbReference type="GO" id="GO:0042626">
    <property type="term" value="F:ATPase-coupled transmembrane transporter activity"/>
    <property type="evidence" value="ECO:0007669"/>
    <property type="project" value="TreeGrafter"/>
</dbReference>
<keyword evidence="4" id="KW-0067">ATP-binding</keyword>